<accession>A0A5J4Q7F1</accession>
<protein>
    <submittedName>
        <fullName evidence="2">Uncharacterized protein</fullName>
    </submittedName>
</protein>
<sequence length="118" mass="13377">MEEYQKKQQQLNNNNGQQTNTSSQDSRQSILPVGNWFNTDDYDSSSEDSEQEYIGEDGNIHKKPKMNYEAMLRALESESSSYETDSAGGNSSNDDDDIDNNNTNTNSKPNEKDTEQLH</sequence>
<name>A0A5J4Q7F1_9EUKA</name>
<feature type="compositionally biased region" description="Acidic residues" evidence="1">
    <location>
        <begin position="40"/>
        <end position="55"/>
    </location>
</feature>
<feature type="compositionally biased region" description="Basic and acidic residues" evidence="1">
    <location>
        <begin position="109"/>
        <end position="118"/>
    </location>
</feature>
<organism evidence="2 3">
    <name type="scientific">Streblomastix strix</name>
    <dbReference type="NCBI Taxonomy" id="222440"/>
    <lineage>
        <taxon>Eukaryota</taxon>
        <taxon>Metamonada</taxon>
        <taxon>Preaxostyla</taxon>
        <taxon>Oxymonadida</taxon>
        <taxon>Streblomastigidae</taxon>
        <taxon>Streblomastix</taxon>
    </lineage>
</organism>
<comment type="caution">
    <text evidence="2">The sequence shown here is derived from an EMBL/GenBank/DDBJ whole genome shotgun (WGS) entry which is preliminary data.</text>
</comment>
<feature type="compositionally biased region" description="Polar residues" evidence="1">
    <location>
        <begin position="77"/>
        <end position="89"/>
    </location>
</feature>
<evidence type="ECO:0000313" key="2">
    <source>
        <dbReference type="EMBL" id="KAA6317685.1"/>
    </source>
</evidence>
<evidence type="ECO:0000256" key="1">
    <source>
        <dbReference type="SAM" id="MobiDB-lite"/>
    </source>
</evidence>
<feature type="compositionally biased region" description="Low complexity" evidence="1">
    <location>
        <begin position="7"/>
        <end position="24"/>
    </location>
</feature>
<evidence type="ECO:0000313" key="3">
    <source>
        <dbReference type="Proteomes" id="UP000324800"/>
    </source>
</evidence>
<dbReference type="EMBL" id="SNRW01046523">
    <property type="protein sequence ID" value="KAA6317685.1"/>
    <property type="molecule type" value="Genomic_DNA"/>
</dbReference>
<dbReference type="AlphaFoldDB" id="A0A5J4Q7F1"/>
<feature type="region of interest" description="Disordered" evidence="1">
    <location>
        <begin position="1"/>
        <end position="118"/>
    </location>
</feature>
<reference evidence="2 3" key="1">
    <citation type="submission" date="2019-03" db="EMBL/GenBank/DDBJ databases">
        <title>Single cell metagenomics reveals metabolic interactions within the superorganism composed of flagellate Streblomastix strix and complex community of Bacteroidetes bacteria on its surface.</title>
        <authorList>
            <person name="Treitli S.C."/>
            <person name="Kolisko M."/>
            <person name="Husnik F."/>
            <person name="Keeling P."/>
            <person name="Hampl V."/>
        </authorList>
    </citation>
    <scope>NUCLEOTIDE SEQUENCE [LARGE SCALE GENOMIC DNA]</scope>
    <source>
        <strain evidence="2">ST1C</strain>
    </source>
</reference>
<proteinExistence type="predicted"/>
<gene>
    <name evidence="2" type="ORF">EZS28_055058</name>
</gene>
<dbReference type="Proteomes" id="UP000324800">
    <property type="component" value="Unassembled WGS sequence"/>
</dbReference>